<evidence type="ECO:0000256" key="2">
    <source>
        <dbReference type="ARBA" id="ARBA00023015"/>
    </source>
</evidence>
<keyword evidence="4" id="KW-0804">Transcription</keyword>
<evidence type="ECO:0000256" key="1">
    <source>
        <dbReference type="ARBA" id="ARBA00009437"/>
    </source>
</evidence>
<keyword evidence="3" id="KW-0238">DNA-binding</keyword>
<reference evidence="6 7" key="1">
    <citation type="submission" date="2018-06" db="EMBL/GenBank/DDBJ databases">
        <title>Paenibacillus imtechensis sp. nov.</title>
        <authorList>
            <person name="Pinnaka A.K."/>
            <person name="Singh H."/>
            <person name="Kaur M."/>
        </authorList>
    </citation>
    <scope>NUCLEOTIDE SEQUENCE [LARGE SCALE GENOMIC DNA]</scope>
    <source>
        <strain evidence="6 7">SMB1</strain>
    </source>
</reference>
<dbReference type="Pfam" id="PF03466">
    <property type="entry name" value="LysR_substrate"/>
    <property type="match status" value="1"/>
</dbReference>
<dbReference type="InterPro" id="IPR000847">
    <property type="entry name" value="LysR_HTH_N"/>
</dbReference>
<accession>A0A2W1LS90</accession>
<dbReference type="GO" id="GO:0003700">
    <property type="term" value="F:DNA-binding transcription factor activity"/>
    <property type="evidence" value="ECO:0007669"/>
    <property type="project" value="InterPro"/>
</dbReference>
<dbReference type="GO" id="GO:0005829">
    <property type="term" value="C:cytosol"/>
    <property type="evidence" value="ECO:0007669"/>
    <property type="project" value="TreeGrafter"/>
</dbReference>
<dbReference type="InterPro" id="IPR036390">
    <property type="entry name" value="WH_DNA-bd_sf"/>
</dbReference>
<dbReference type="InterPro" id="IPR050950">
    <property type="entry name" value="HTH-type_LysR_regulators"/>
</dbReference>
<dbReference type="Proteomes" id="UP000249522">
    <property type="component" value="Unassembled WGS sequence"/>
</dbReference>
<dbReference type="PRINTS" id="PR00039">
    <property type="entry name" value="HTHLYSR"/>
</dbReference>
<dbReference type="AlphaFoldDB" id="A0A2W1LS90"/>
<dbReference type="PANTHER" id="PTHR30419">
    <property type="entry name" value="HTH-TYPE TRANSCRIPTIONAL REGULATOR YBHD"/>
    <property type="match status" value="1"/>
</dbReference>
<keyword evidence="7" id="KW-1185">Reference proteome</keyword>
<dbReference type="GO" id="GO:0003677">
    <property type="term" value="F:DNA binding"/>
    <property type="evidence" value="ECO:0007669"/>
    <property type="project" value="UniProtKB-KW"/>
</dbReference>
<dbReference type="PANTHER" id="PTHR30419:SF28">
    <property type="entry name" value="HTH-TYPE TRANSCRIPTIONAL REGULATOR BSDA"/>
    <property type="match status" value="1"/>
</dbReference>
<feature type="domain" description="HTH lysR-type" evidence="5">
    <location>
        <begin position="1"/>
        <end position="58"/>
    </location>
</feature>
<dbReference type="SUPFAM" id="SSF46785">
    <property type="entry name" value="Winged helix' DNA-binding domain"/>
    <property type="match status" value="1"/>
</dbReference>
<evidence type="ECO:0000313" key="7">
    <source>
        <dbReference type="Proteomes" id="UP000249522"/>
    </source>
</evidence>
<proteinExistence type="inferred from homology"/>
<dbReference type="CDD" id="cd05466">
    <property type="entry name" value="PBP2_LTTR_substrate"/>
    <property type="match status" value="1"/>
</dbReference>
<dbReference type="EMBL" id="QKRB01000028">
    <property type="protein sequence ID" value="PZD97354.1"/>
    <property type="molecule type" value="Genomic_DNA"/>
</dbReference>
<dbReference type="InterPro" id="IPR005119">
    <property type="entry name" value="LysR_subst-bd"/>
</dbReference>
<dbReference type="RefSeq" id="WP_111145212.1">
    <property type="nucleotide sequence ID" value="NZ_QKRB01000028.1"/>
</dbReference>
<name>A0A2W1LS90_9BACL</name>
<keyword evidence="2" id="KW-0805">Transcription regulation</keyword>
<dbReference type="FunFam" id="1.10.10.10:FF:000001">
    <property type="entry name" value="LysR family transcriptional regulator"/>
    <property type="match status" value="1"/>
</dbReference>
<evidence type="ECO:0000313" key="6">
    <source>
        <dbReference type="EMBL" id="PZD97354.1"/>
    </source>
</evidence>
<dbReference type="PROSITE" id="PS50931">
    <property type="entry name" value="HTH_LYSR"/>
    <property type="match status" value="1"/>
</dbReference>
<dbReference type="OrthoDB" id="9803735at2"/>
<evidence type="ECO:0000256" key="4">
    <source>
        <dbReference type="ARBA" id="ARBA00023163"/>
    </source>
</evidence>
<protein>
    <submittedName>
        <fullName evidence="6">LysR family transcriptional regulator</fullName>
    </submittedName>
</protein>
<evidence type="ECO:0000259" key="5">
    <source>
        <dbReference type="PROSITE" id="PS50931"/>
    </source>
</evidence>
<organism evidence="6 7">
    <name type="scientific">Paenibacillus sambharensis</name>
    <dbReference type="NCBI Taxonomy" id="1803190"/>
    <lineage>
        <taxon>Bacteria</taxon>
        <taxon>Bacillati</taxon>
        <taxon>Bacillota</taxon>
        <taxon>Bacilli</taxon>
        <taxon>Bacillales</taxon>
        <taxon>Paenibacillaceae</taxon>
        <taxon>Paenibacillus</taxon>
    </lineage>
</organism>
<sequence>MNMMQLQYLIDVGEMGSFTDAARKNHITVPAISQSVSQLESELNAPLFLRSKKGVVPTEQGIRAIQHALSILRSVDKMKHELVNTQLASQGNVMIATIPGIVSQVVSTTIEFTEYNPLVNVNLIEGDTKSVLRRVRSGQADMGFVSLDSSHYDEALAWEPITRGTAVLVVNKKSQLRFHKTITGDELAHQVFVLYNDPFLRRIAQHLLINNPSNRIALTTNNLEALFQMVTVGNAVSLGPDYIVSALPVHLQEELVTIPLSGYDSNPSYLWRVTRKNVEVPGVIEQFTSKLLAHFHS</sequence>
<gene>
    <name evidence="6" type="ORF">DNH61_03110</name>
</gene>
<comment type="caution">
    <text evidence="6">The sequence shown here is derived from an EMBL/GenBank/DDBJ whole genome shotgun (WGS) entry which is preliminary data.</text>
</comment>
<dbReference type="SUPFAM" id="SSF53850">
    <property type="entry name" value="Periplasmic binding protein-like II"/>
    <property type="match status" value="1"/>
</dbReference>
<dbReference type="Gene3D" id="3.40.190.290">
    <property type="match status" value="1"/>
</dbReference>
<comment type="similarity">
    <text evidence="1">Belongs to the LysR transcriptional regulatory family.</text>
</comment>
<evidence type="ECO:0000256" key="3">
    <source>
        <dbReference type="ARBA" id="ARBA00023125"/>
    </source>
</evidence>
<dbReference type="InterPro" id="IPR036388">
    <property type="entry name" value="WH-like_DNA-bd_sf"/>
</dbReference>
<dbReference type="Gene3D" id="1.10.10.10">
    <property type="entry name" value="Winged helix-like DNA-binding domain superfamily/Winged helix DNA-binding domain"/>
    <property type="match status" value="1"/>
</dbReference>
<dbReference type="Pfam" id="PF00126">
    <property type="entry name" value="HTH_1"/>
    <property type="match status" value="1"/>
</dbReference>